<protein>
    <submittedName>
        <fullName evidence="2">Uncharacterized protein</fullName>
    </submittedName>
</protein>
<accession>A0A8B9LPV9</accession>
<dbReference type="Ensembl" id="ENSAMXT00005057971.1">
    <property type="protein sequence ID" value="ENSAMXP00005053612.1"/>
    <property type="gene ID" value="ENSAMXG00005024012.1"/>
</dbReference>
<feature type="region of interest" description="Disordered" evidence="1">
    <location>
        <begin position="45"/>
        <end position="155"/>
    </location>
</feature>
<dbReference type="AlphaFoldDB" id="A0A8B9LPV9"/>
<sequence>MIQKLKWSLIFIQSCMYPGGAHRHHHLGGLDLVRLGEALHGLQHHGEAERGEEHGVHQRAHHLRADPAERVLVGGGGPLGEPRGHERHDQRDHVRQHVEGVGQHGERGRQPAHHHLHDEEAEGQGQHAEQPRAIRLAHRHRASPSVSPSVRTAAG</sequence>
<feature type="compositionally biased region" description="Basic and acidic residues" evidence="1">
    <location>
        <begin position="45"/>
        <end position="56"/>
    </location>
</feature>
<evidence type="ECO:0000256" key="1">
    <source>
        <dbReference type="SAM" id="MobiDB-lite"/>
    </source>
</evidence>
<feature type="compositionally biased region" description="Polar residues" evidence="1">
    <location>
        <begin position="144"/>
        <end position="155"/>
    </location>
</feature>
<name>A0A8B9LPV9_ASTMX</name>
<proteinExistence type="predicted"/>
<evidence type="ECO:0000313" key="3">
    <source>
        <dbReference type="Proteomes" id="UP000694621"/>
    </source>
</evidence>
<organism evidence="2 3">
    <name type="scientific">Astyanax mexicanus</name>
    <name type="common">Blind cave fish</name>
    <name type="synonym">Astyanax fasciatus mexicanus</name>
    <dbReference type="NCBI Taxonomy" id="7994"/>
    <lineage>
        <taxon>Eukaryota</taxon>
        <taxon>Metazoa</taxon>
        <taxon>Chordata</taxon>
        <taxon>Craniata</taxon>
        <taxon>Vertebrata</taxon>
        <taxon>Euteleostomi</taxon>
        <taxon>Actinopterygii</taxon>
        <taxon>Neopterygii</taxon>
        <taxon>Teleostei</taxon>
        <taxon>Ostariophysi</taxon>
        <taxon>Characiformes</taxon>
        <taxon>Characoidei</taxon>
        <taxon>Acestrorhamphidae</taxon>
        <taxon>Acestrorhamphinae</taxon>
        <taxon>Astyanax</taxon>
    </lineage>
</organism>
<reference evidence="2" key="1">
    <citation type="submission" date="2025-08" db="UniProtKB">
        <authorList>
            <consortium name="Ensembl"/>
        </authorList>
    </citation>
    <scope>IDENTIFICATION</scope>
</reference>
<evidence type="ECO:0000313" key="2">
    <source>
        <dbReference type="Ensembl" id="ENSAMXP00005053612.1"/>
    </source>
</evidence>
<dbReference type="Proteomes" id="UP000694621">
    <property type="component" value="Unplaced"/>
</dbReference>
<feature type="compositionally biased region" description="Basic and acidic residues" evidence="1">
    <location>
        <begin position="82"/>
        <end position="109"/>
    </location>
</feature>